<sequence>MSTRPVIHGISDWWCDPMPEDMARRVLGSAHFDWTVGQGAPSCAARAAGAWQANLQEYFGAYKAAERVAVRGAAPADEDNSQAYCEGWNAYGDGSVNHYPFGSREFCEFGQGLADAKDEAADRYEAAVAVSTPLRRSRGGSVIGADVDRRAGGANQAD</sequence>
<feature type="region of interest" description="Disordered" evidence="1">
    <location>
        <begin position="137"/>
        <end position="158"/>
    </location>
</feature>
<keyword evidence="3" id="KW-1185">Reference proteome</keyword>
<dbReference type="AlphaFoldDB" id="A0A7X9ZX89"/>
<evidence type="ECO:0000313" key="2">
    <source>
        <dbReference type="EMBL" id="NML31807.1"/>
    </source>
</evidence>
<accession>A0A7X9ZX89</accession>
<evidence type="ECO:0000256" key="1">
    <source>
        <dbReference type="SAM" id="MobiDB-lite"/>
    </source>
</evidence>
<evidence type="ECO:0000313" key="3">
    <source>
        <dbReference type="Proteomes" id="UP000583127"/>
    </source>
</evidence>
<name>A0A7X9ZX89_9BURK</name>
<reference evidence="2 3" key="1">
    <citation type="submission" date="2020-04" db="EMBL/GenBank/DDBJ databases">
        <title>Paraburkholderia sp. G-4-1-8 isolated from soil.</title>
        <authorList>
            <person name="Dahal R.H."/>
        </authorList>
    </citation>
    <scope>NUCLEOTIDE SEQUENCE [LARGE SCALE GENOMIC DNA]</scope>
    <source>
        <strain evidence="2 3">G-4-1-8</strain>
    </source>
</reference>
<gene>
    <name evidence="2" type="ORF">HHL14_13280</name>
</gene>
<proteinExistence type="predicted"/>
<comment type="caution">
    <text evidence="2">The sequence shown here is derived from an EMBL/GenBank/DDBJ whole genome shotgun (WGS) entry which is preliminary data.</text>
</comment>
<dbReference type="RefSeq" id="WP_169498065.1">
    <property type="nucleotide sequence ID" value="NZ_JABBFZ010000006.1"/>
</dbReference>
<protein>
    <submittedName>
        <fullName evidence="2">Uncharacterized protein</fullName>
    </submittedName>
</protein>
<organism evidence="2 3">
    <name type="scientific">Paraburkholderia antibiotica</name>
    <dbReference type="NCBI Taxonomy" id="2728839"/>
    <lineage>
        <taxon>Bacteria</taxon>
        <taxon>Pseudomonadati</taxon>
        <taxon>Pseudomonadota</taxon>
        <taxon>Betaproteobacteria</taxon>
        <taxon>Burkholderiales</taxon>
        <taxon>Burkholderiaceae</taxon>
        <taxon>Paraburkholderia</taxon>
    </lineage>
</organism>
<dbReference type="EMBL" id="JABBFZ010000006">
    <property type="protein sequence ID" value="NML31807.1"/>
    <property type="molecule type" value="Genomic_DNA"/>
</dbReference>
<dbReference type="Proteomes" id="UP000583127">
    <property type="component" value="Unassembled WGS sequence"/>
</dbReference>